<feature type="transmembrane region" description="Helical" evidence="1">
    <location>
        <begin position="12"/>
        <end position="30"/>
    </location>
</feature>
<dbReference type="PANTHER" id="PTHR33050:SF7">
    <property type="entry name" value="RIBONUCLEASE H"/>
    <property type="match status" value="1"/>
</dbReference>
<feature type="domain" description="ALOG" evidence="2">
    <location>
        <begin position="305"/>
        <end position="425"/>
    </location>
</feature>
<dbReference type="InterPro" id="IPR052055">
    <property type="entry name" value="Hepadnavirus_pol/RT"/>
</dbReference>
<proteinExistence type="predicted"/>
<evidence type="ECO:0000313" key="3">
    <source>
        <dbReference type="EMBL" id="CAH3046131.1"/>
    </source>
</evidence>
<dbReference type="EMBL" id="CALNXK010000014">
    <property type="protein sequence ID" value="CAH3046131.1"/>
    <property type="molecule type" value="Genomic_DNA"/>
</dbReference>
<dbReference type="PANTHER" id="PTHR33050">
    <property type="entry name" value="REVERSE TRANSCRIPTASE DOMAIN-CONTAINING PROTEIN"/>
    <property type="match status" value="1"/>
</dbReference>
<evidence type="ECO:0000256" key="1">
    <source>
        <dbReference type="SAM" id="Phobius"/>
    </source>
</evidence>
<name>A0ABN8N9S3_9CNID</name>
<reference evidence="3 4" key="1">
    <citation type="submission" date="2022-05" db="EMBL/GenBank/DDBJ databases">
        <authorList>
            <consortium name="Genoscope - CEA"/>
            <person name="William W."/>
        </authorList>
    </citation>
    <scope>NUCLEOTIDE SEQUENCE [LARGE SCALE GENOMIC DNA]</scope>
</reference>
<sequence>MTRGPSFQRALAAAYIMCYLLVEAGYFIGLDKSQSTPSKCVCFLGFVCDSVRQAFVIPQEKRNKFATLREDILSSPFVSLKTLKRFSGKVISFSLAILGSRLYVREVFKAISRHSGSSRPTVKLDTNLRAAIEYWRKHLTSSRVDVYTNNRVLKSALENGGCRSSEVNGVLKDFFRSCRESNFSLDVYYVPSGENLADLPSQSRSDTDCMLSKSAWEQVERLFGRHTFNLMSLDSNCQGNRVARPWKPARCCSACLYPNDSDANYCQACGTLTRPQCTATPVPPVDETAIQERFDEFQSVFRSKPYKRQKSALEQQLFKFPGALSPPRTVTSYTAQDIVKFLISKDKSGRTVVHSLSCSKRDCSCLKRLAAGSVDSTLSCLRAIFNKLGRANDFNPVTHPLVKDYLKFVREELAGLAITPSQAGPLFFGKFQRLIAHLRDLCSSSVSLSSVGEYILARDATFFIVEFFTGDRASDLGCLQSCNVFRLRDREGFLLRFTLTKNLRKGSSRSLTLIKFAHSDVCPVAWIQYYITVCQCLKVPLDQGTFFGPQSVADR</sequence>
<evidence type="ECO:0000313" key="4">
    <source>
        <dbReference type="Proteomes" id="UP001159405"/>
    </source>
</evidence>
<accession>A0ABN8N9S3</accession>
<dbReference type="PROSITE" id="PS51697">
    <property type="entry name" value="ALOG"/>
    <property type="match status" value="1"/>
</dbReference>
<keyword evidence="1" id="KW-1133">Transmembrane helix</keyword>
<keyword evidence="1" id="KW-0812">Transmembrane</keyword>
<dbReference type="Proteomes" id="UP001159405">
    <property type="component" value="Unassembled WGS sequence"/>
</dbReference>
<gene>
    <name evidence="3" type="ORF">PLOB_00008387</name>
</gene>
<keyword evidence="1" id="KW-0472">Membrane</keyword>
<dbReference type="InterPro" id="IPR006936">
    <property type="entry name" value="ALOG_dom"/>
</dbReference>
<protein>
    <recommendedName>
        <fullName evidence="2">ALOG domain-containing protein</fullName>
    </recommendedName>
</protein>
<dbReference type="Pfam" id="PF04852">
    <property type="entry name" value="ALOG_dom"/>
    <property type="match status" value="1"/>
</dbReference>
<evidence type="ECO:0000259" key="2">
    <source>
        <dbReference type="PROSITE" id="PS51697"/>
    </source>
</evidence>
<comment type="caution">
    <text evidence="3">The sequence shown here is derived from an EMBL/GenBank/DDBJ whole genome shotgun (WGS) entry which is preliminary data.</text>
</comment>
<organism evidence="3 4">
    <name type="scientific">Porites lobata</name>
    <dbReference type="NCBI Taxonomy" id="104759"/>
    <lineage>
        <taxon>Eukaryota</taxon>
        <taxon>Metazoa</taxon>
        <taxon>Cnidaria</taxon>
        <taxon>Anthozoa</taxon>
        <taxon>Hexacorallia</taxon>
        <taxon>Scleractinia</taxon>
        <taxon>Fungiina</taxon>
        <taxon>Poritidae</taxon>
        <taxon>Porites</taxon>
    </lineage>
</organism>
<keyword evidence="4" id="KW-1185">Reference proteome</keyword>